<gene>
    <name evidence="1" type="ORF">BGP82_00365</name>
</gene>
<sequence length="64" mass="7602">MKIQYNQIKNAPDQYEAAYHYLEQSFGHHVPYMFSDLVAHLVRCVDYNVSEAQFKRDAKTMFNV</sequence>
<dbReference type="RefSeq" id="WP_103469021.1">
    <property type="nucleotide sequence ID" value="NZ_MING01000019.1"/>
</dbReference>
<protein>
    <submittedName>
        <fullName evidence="1">Uncharacterized protein</fullName>
    </submittedName>
</protein>
<name>A0A2S3XBZ9_PSEPU</name>
<dbReference type="AlphaFoldDB" id="A0A2S3XBZ9"/>
<dbReference type="EMBL" id="MING01000019">
    <property type="protein sequence ID" value="POG12953.1"/>
    <property type="molecule type" value="Genomic_DNA"/>
</dbReference>
<evidence type="ECO:0000313" key="2">
    <source>
        <dbReference type="Proteomes" id="UP000237378"/>
    </source>
</evidence>
<reference evidence="1 2" key="2">
    <citation type="submission" date="2018-03" db="EMBL/GenBank/DDBJ databases">
        <title>Draft genome of Pseudomonas putida strain KH-18-2.</title>
        <authorList>
            <person name="Yoshizawa S."/>
            <person name="Khan N.H."/>
            <person name="Nishimura M."/>
            <person name="Chiura H.X."/>
            <person name="Ogura Y."/>
            <person name="Hayashi T."/>
            <person name="Kogure K."/>
        </authorList>
    </citation>
    <scope>NUCLEOTIDE SEQUENCE [LARGE SCALE GENOMIC DNA]</scope>
    <source>
        <strain evidence="1 2">KH-18-2</strain>
    </source>
</reference>
<dbReference type="Proteomes" id="UP000237378">
    <property type="component" value="Unassembled WGS sequence"/>
</dbReference>
<evidence type="ECO:0000313" key="1">
    <source>
        <dbReference type="EMBL" id="POG12953.1"/>
    </source>
</evidence>
<organism evidence="1 2">
    <name type="scientific">Pseudomonas putida</name>
    <name type="common">Arthrobacter siderocapsulatus</name>
    <dbReference type="NCBI Taxonomy" id="303"/>
    <lineage>
        <taxon>Bacteria</taxon>
        <taxon>Pseudomonadati</taxon>
        <taxon>Pseudomonadota</taxon>
        <taxon>Gammaproteobacteria</taxon>
        <taxon>Pseudomonadales</taxon>
        <taxon>Pseudomonadaceae</taxon>
        <taxon>Pseudomonas</taxon>
    </lineage>
</organism>
<proteinExistence type="predicted"/>
<comment type="caution">
    <text evidence="1">The sequence shown here is derived from an EMBL/GenBank/DDBJ whole genome shotgun (WGS) entry which is preliminary data.</text>
</comment>
<accession>A0A2S3XBZ9</accession>
<reference evidence="1 2" key="1">
    <citation type="submission" date="2016-08" db="EMBL/GenBank/DDBJ databases">
        <authorList>
            <person name="Seilhamer J.J."/>
        </authorList>
    </citation>
    <scope>NUCLEOTIDE SEQUENCE [LARGE SCALE GENOMIC DNA]</scope>
    <source>
        <strain evidence="1 2">KH-18-2</strain>
    </source>
</reference>